<dbReference type="SUPFAM" id="SSF49384">
    <property type="entry name" value="Carbohydrate-binding domain"/>
    <property type="match status" value="2"/>
</dbReference>
<dbReference type="SMART" id="SM00637">
    <property type="entry name" value="CBD_II"/>
    <property type="match status" value="2"/>
</dbReference>
<dbReference type="EMBL" id="CAFBOM010000239">
    <property type="protein sequence ID" value="CAB4996735.1"/>
    <property type="molecule type" value="Genomic_DNA"/>
</dbReference>
<feature type="region of interest" description="Disordered" evidence="3">
    <location>
        <begin position="157"/>
        <end position="177"/>
    </location>
</feature>
<name>A0A6J7NWV7_9ZZZZ</name>
<evidence type="ECO:0000256" key="2">
    <source>
        <dbReference type="ARBA" id="ARBA00023295"/>
    </source>
</evidence>
<proteinExistence type="predicted"/>
<dbReference type="SUPFAM" id="SSF51445">
    <property type="entry name" value="(Trans)glycosidases"/>
    <property type="match status" value="1"/>
</dbReference>
<dbReference type="GO" id="GO:0004553">
    <property type="term" value="F:hydrolase activity, hydrolyzing O-glycosyl compounds"/>
    <property type="evidence" value="ECO:0007669"/>
    <property type="project" value="InterPro"/>
</dbReference>
<dbReference type="PROSITE" id="PS00561">
    <property type="entry name" value="CBM2_A"/>
    <property type="match status" value="1"/>
</dbReference>
<feature type="domain" description="GH18" evidence="5">
    <location>
        <begin position="321"/>
        <end position="687"/>
    </location>
</feature>
<sequence>MNRMRVKVASSVAAAAVTVGVIAVAAPSMASAAASDVNIDWTITQDWGTGYQGSVRVTNNSGRAIDPWSVTVPYANGISSAWDATAAPTADGYRFSGPTWSTALASGSSATFGFVGSPRGGALVPGSCSIAGGTCSIGGAAPAPTVTVTPTATPAPVVSPTPTAAPAASASASASSTPIPVTGAAMTVAVKVTSDWGTGRNVDLTITNTGSTAINAWSVSMPWSGTSVSMWNATAKLAGGVLTATNTSWNGSLAPGASATVGMTDTGSYRAPTTCTSTAGSCVIAGSTTVTPVPTATPTASPTASSTASYEPKAGAYVGNKKLIAYYPAWATYARGFQVSDIPGQKLTHINYAFANIQNGRCVLGDSYADIDKAFAGDTWDQGALRGNFGQLRKLKAANPSLKTMISIGGWTWSENFAAAAASDASRKALASSCVTFMKQYGFDGIDIDWEYPVSGGLNAGTPADKQNYTELLKEFRSELNAEEAKDSRRYSLSIAAPAGPSIIPNLESAKIGGVLDWMNLMSYDFHGSWDPITGHNAPMTVGPKDTAAGFSITDAVDSYLKAGFPAAKLVLGVPFYGRGWENVGPNGSGLYQPGTAASVGTWEKGVFDYSDIKSNYLPSMTRSWDASAQVPYLYDSARRLWISYDDAQSMKIKADYIKARGLGGAMIWEITGDRSQELLDTLVSNL</sequence>
<dbReference type="PANTHER" id="PTHR11177">
    <property type="entry name" value="CHITINASE"/>
    <property type="match status" value="1"/>
</dbReference>
<feature type="domain" description="CBM2" evidence="4">
    <location>
        <begin position="30"/>
        <end position="138"/>
    </location>
</feature>
<dbReference type="GO" id="GO:0008061">
    <property type="term" value="F:chitin binding"/>
    <property type="evidence" value="ECO:0007669"/>
    <property type="project" value="InterPro"/>
</dbReference>
<dbReference type="InterPro" id="IPR017853">
    <property type="entry name" value="GH"/>
</dbReference>
<organism evidence="6">
    <name type="scientific">freshwater metagenome</name>
    <dbReference type="NCBI Taxonomy" id="449393"/>
    <lineage>
        <taxon>unclassified sequences</taxon>
        <taxon>metagenomes</taxon>
        <taxon>ecological metagenomes</taxon>
    </lineage>
</organism>
<dbReference type="InterPro" id="IPR001919">
    <property type="entry name" value="CBD2"/>
</dbReference>
<dbReference type="InterPro" id="IPR001579">
    <property type="entry name" value="Glyco_hydro_18_chit_AS"/>
</dbReference>
<dbReference type="PROSITE" id="PS51910">
    <property type="entry name" value="GH18_2"/>
    <property type="match status" value="1"/>
</dbReference>
<evidence type="ECO:0000259" key="5">
    <source>
        <dbReference type="PROSITE" id="PS51910"/>
    </source>
</evidence>
<dbReference type="InterPro" id="IPR001223">
    <property type="entry name" value="Glyco_hydro18_cat"/>
</dbReference>
<dbReference type="InterPro" id="IPR029070">
    <property type="entry name" value="Chitinase_insertion_sf"/>
</dbReference>
<dbReference type="InterPro" id="IPR011583">
    <property type="entry name" value="Chitinase_II/V-like_cat"/>
</dbReference>
<dbReference type="InterPro" id="IPR050314">
    <property type="entry name" value="Glycosyl_Hydrlase_18"/>
</dbReference>
<dbReference type="Pfam" id="PF00704">
    <property type="entry name" value="Glyco_hydro_18"/>
    <property type="match status" value="1"/>
</dbReference>
<dbReference type="GO" id="GO:0030247">
    <property type="term" value="F:polysaccharide binding"/>
    <property type="evidence" value="ECO:0007669"/>
    <property type="project" value="InterPro"/>
</dbReference>
<dbReference type="InterPro" id="IPR008965">
    <property type="entry name" value="CBM2/CBM3_carb-bd_dom_sf"/>
</dbReference>
<keyword evidence="2" id="KW-0326">Glycosidase</keyword>
<dbReference type="AlphaFoldDB" id="A0A6J7NWV7"/>
<dbReference type="InterPro" id="IPR018366">
    <property type="entry name" value="CBM2_CS"/>
</dbReference>
<evidence type="ECO:0000256" key="1">
    <source>
        <dbReference type="ARBA" id="ARBA00022801"/>
    </source>
</evidence>
<evidence type="ECO:0000313" key="6">
    <source>
        <dbReference type="EMBL" id="CAB4996735.1"/>
    </source>
</evidence>
<dbReference type="CDD" id="cd06548">
    <property type="entry name" value="GH18_chitinase"/>
    <property type="match status" value="1"/>
</dbReference>
<dbReference type="PROSITE" id="PS01095">
    <property type="entry name" value="GH18_1"/>
    <property type="match status" value="1"/>
</dbReference>
<dbReference type="GO" id="GO:0005975">
    <property type="term" value="P:carbohydrate metabolic process"/>
    <property type="evidence" value="ECO:0007669"/>
    <property type="project" value="InterPro"/>
</dbReference>
<dbReference type="Gene3D" id="3.20.20.80">
    <property type="entry name" value="Glycosidases"/>
    <property type="match status" value="1"/>
</dbReference>
<gene>
    <name evidence="6" type="ORF">UFOPK3957_01330</name>
</gene>
<dbReference type="SMART" id="SM00636">
    <property type="entry name" value="Glyco_18"/>
    <property type="match status" value="1"/>
</dbReference>
<keyword evidence="1" id="KW-0378">Hydrolase</keyword>
<dbReference type="Gene3D" id="2.60.40.290">
    <property type="match status" value="2"/>
</dbReference>
<feature type="domain" description="CBM2" evidence="4">
    <location>
        <begin position="179"/>
        <end position="285"/>
    </location>
</feature>
<protein>
    <submittedName>
        <fullName evidence="6">Unannotated protein</fullName>
    </submittedName>
</protein>
<dbReference type="Pfam" id="PF00553">
    <property type="entry name" value="CBM_2"/>
    <property type="match status" value="2"/>
</dbReference>
<dbReference type="InterPro" id="IPR012291">
    <property type="entry name" value="CBM2_carb-bd_dom_sf"/>
</dbReference>
<accession>A0A6J7NWV7</accession>
<dbReference type="SUPFAM" id="SSF54556">
    <property type="entry name" value="Chitinase insertion domain"/>
    <property type="match status" value="1"/>
</dbReference>
<dbReference type="PANTHER" id="PTHR11177:SF317">
    <property type="entry name" value="CHITINASE 12-RELATED"/>
    <property type="match status" value="1"/>
</dbReference>
<dbReference type="PROSITE" id="PS51173">
    <property type="entry name" value="CBM2"/>
    <property type="match status" value="2"/>
</dbReference>
<evidence type="ECO:0000256" key="3">
    <source>
        <dbReference type="SAM" id="MobiDB-lite"/>
    </source>
</evidence>
<reference evidence="6" key="1">
    <citation type="submission" date="2020-05" db="EMBL/GenBank/DDBJ databases">
        <authorList>
            <person name="Chiriac C."/>
            <person name="Salcher M."/>
            <person name="Ghai R."/>
            <person name="Kavagutti S V."/>
        </authorList>
    </citation>
    <scope>NUCLEOTIDE SEQUENCE</scope>
</reference>
<evidence type="ECO:0000259" key="4">
    <source>
        <dbReference type="PROSITE" id="PS51173"/>
    </source>
</evidence>
<dbReference type="Gene3D" id="3.10.50.10">
    <property type="match status" value="1"/>
</dbReference>